<reference evidence="3" key="1">
    <citation type="submission" date="2022-11" db="UniProtKB">
        <authorList>
            <consortium name="WormBaseParasite"/>
        </authorList>
    </citation>
    <scope>IDENTIFICATION</scope>
</reference>
<name>A0A915M3S4_MELJA</name>
<accession>A0A915M3S4</accession>
<comment type="subcellular location">
    <subcellularLocation>
        <location evidence="1">Nucleus</location>
    </subcellularLocation>
</comment>
<protein>
    <submittedName>
        <fullName evidence="3">Transposase</fullName>
    </submittedName>
</protein>
<keyword evidence="2" id="KW-1185">Reference proteome</keyword>
<evidence type="ECO:0000313" key="3">
    <source>
        <dbReference type="WBParaSite" id="scaffold2454_cov220.g4882"/>
    </source>
</evidence>
<evidence type="ECO:0000313" key="2">
    <source>
        <dbReference type="Proteomes" id="UP000887561"/>
    </source>
</evidence>
<dbReference type="GO" id="GO:0005634">
    <property type="term" value="C:nucleus"/>
    <property type="evidence" value="ECO:0007669"/>
    <property type="project" value="UniProtKB-SubCell"/>
</dbReference>
<dbReference type="InterPro" id="IPR036388">
    <property type="entry name" value="WH-like_DNA-bd_sf"/>
</dbReference>
<sequence>MPKAISIEIKKLIVEAKEQGKTNRVVAQEFNVSIDSVIKFYKEYKTGGALPKRRSKKIPCNLGRVETRSQLSPIKTPNLNICKVEIGHYNSSNYLQNNFRDMLDRELLTDCVIK</sequence>
<dbReference type="InterPro" id="IPR009057">
    <property type="entry name" value="Homeodomain-like_sf"/>
</dbReference>
<dbReference type="WBParaSite" id="scaffold2454_cov220.g4882">
    <property type="protein sequence ID" value="scaffold2454_cov220.g4882"/>
    <property type="gene ID" value="scaffold2454_cov220.g4882"/>
</dbReference>
<dbReference type="Gene3D" id="1.10.10.10">
    <property type="entry name" value="Winged helix-like DNA-binding domain superfamily/Winged helix DNA-binding domain"/>
    <property type="match status" value="1"/>
</dbReference>
<proteinExistence type="predicted"/>
<dbReference type="AlphaFoldDB" id="A0A915M3S4"/>
<organism evidence="2 3">
    <name type="scientific">Meloidogyne javanica</name>
    <name type="common">Root-knot nematode worm</name>
    <dbReference type="NCBI Taxonomy" id="6303"/>
    <lineage>
        <taxon>Eukaryota</taxon>
        <taxon>Metazoa</taxon>
        <taxon>Ecdysozoa</taxon>
        <taxon>Nematoda</taxon>
        <taxon>Chromadorea</taxon>
        <taxon>Rhabditida</taxon>
        <taxon>Tylenchina</taxon>
        <taxon>Tylenchomorpha</taxon>
        <taxon>Tylenchoidea</taxon>
        <taxon>Meloidogynidae</taxon>
        <taxon>Meloidogyninae</taxon>
        <taxon>Meloidogyne</taxon>
        <taxon>Meloidogyne incognita group</taxon>
    </lineage>
</organism>
<dbReference type="Proteomes" id="UP000887561">
    <property type="component" value="Unplaced"/>
</dbReference>
<dbReference type="SUPFAM" id="SSF46689">
    <property type="entry name" value="Homeodomain-like"/>
    <property type="match status" value="1"/>
</dbReference>
<evidence type="ECO:0000256" key="1">
    <source>
        <dbReference type="ARBA" id="ARBA00004123"/>
    </source>
</evidence>